<sequence length="1226" mass="136635">MADSGTKASQLNVKQQQPTLITPAEETPNGLYFLSNLDQNIAVIVRTIYCFTSQSRGNQDAAQVIQDALSKVLVHYYPLAGRLTISPDRKLIVDCTAEGAVFVEAEADCSIEDIGDTTKPDPHTLGKLVYDIPGATNILQMPPLVAQVTKFKCGGFVVGLCLNHCMFDGIAAMEFVNSWGETARGLPLAVPPFVDRSILKAREPPLVQFPHHEFAEIEDISNTSELYGDQEMHYRSFCFEPEKLNKLKQQALEDGVLKRCTTFEALSGFVWRARTEALRMQPHQQTKLLFAVDGRSKFQPPVPKGYAGNAIVLTNSLCSAGELLENPLSFGVGVVQKAVEMITDSYMRSAIDYFETTRARPSLAATLLITTWSRLGFQTTDFGWGEPVFSGPVALPEKEFLATVVFLRRNLCLELEPAEPLRAQETSNNHEVSNVLPAFIELSSDSESDSEDSEQEVVDGILGGVTRSIGLPNGVDGGFLKKRRLNELGVILPLGFLPPAALAGTDVVAVPLPPSEEVGTGQVARTSNANASACKQFWKAGDFEGAPCSNWESSSGGMDHVRVHPKFLHSNATSHKWALGAFAELLDNSLDEVCNGATHVNIDVLVNKKDTTRMLLIEDNGGGMSPDKMRHCMSLGYSEKSKLANTIGQYGNGFKTSTMRLGADVMVFSRCGKNGKSGTQSIGLLSYTFLRSTGKEDIIVPMLDYERKGGEWTKIVRSSLSDWNKNVETIVQWSPFASETELLRQFYLMKDHGTRIIIYNLWEDDQGQLELDFDTDQHDIQIRGVNRDEKNIQMAKKFPNSRHFLTYRHSLRGYASILYLRLPPGFRIILRGRDVEHHNIVNDMMMSQEVTYRPQPVAEGVVKDTNMVAVVTIGFVKDAKHHIDVQGFNVYHKNRLIKPFWRLWNASGSDGRGVIGVLEANFVEPAHDKQGFERTTVLARLEARLIQMQKTYWASYCHKIGYAPRRINKFTNQSPDRESSPDDYSLQSSPQSRKKSGKTPDKVYSGKDSEKFQKTKDCRYVNGDSSKDNNSSMAPEQSRTRPSSKPPSPSPREVWVDSLHGGQANSIGNGTFHEKEPHGNDVSVTMEASSNGGVSQAQEVGSGSRGPQLKGGDVNTNERSLSSSEFHMLQQVKEENAELKERLQRKEADLNELQHARDRCKSLEAQLKAAELKIEELNKEQESLIDIFSEERDRRETEERNLRKKLQEASNTIQELLDKIRILEKR</sequence>
<comment type="caution">
    <text evidence="21">The sequence shown here is derived from an EMBL/GenBank/DDBJ whole genome shotgun (WGS) entry which is preliminary data.</text>
</comment>
<comment type="cofactor">
    <cofactor evidence="1">
        <name>Mn(2+)</name>
        <dbReference type="ChEBI" id="CHEBI:29035"/>
    </cofactor>
</comment>
<dbReference type="PANTHER" id="PTHR23336:SF58">
    <property type="entry name" value="PROTEIN MICRORCHIDIA 4"/>
    <property type="match status" value="1"/>
</dbReference>
<keyword evidence="14" id="KW-0943">RNA-mediated gene silencing</keyword>
<keyword evidence="15" id="KW-0234">DNA repair</keyword>
<keyword evidence="6" id="KW-0540">Nuclease</keyword>
<keyword evidence="7" id="KW-0547">Nucleotide-binding</keyword>
<evidence type="ECO:0000256" key="10">
    <source>
        <dbReference type="ARBA" id="ARBA00022801"/>
    </source>
</evidence>
<feature type="compositionally biased region" description="Basic and acidic residues" evidence="19">
    <location>
        <begin position="998"/>
        <end position="1019"/>
    </location>
</feature>
<dbReference type="GO" id="GO:0003723">
    <property type="term" value="F:RNA binding"/>
    <property type="evidence" value="ECO:0007669"/>
    <property type="project" value="UniProtKB-KW"/>
</dbReference>
<gene>
    <name evidence="21" type="primary">MORC4</name>
    <name evidence="21" type="ORF">SDJN03_15964</name>
</gene>
<evidence type="ECO:0000256" key="1">
    <source>
        <dbReference type="ARBA" id="ARBA00001936"/>
    </source>
</evidence>
<keyword evidence="5" id="KW-0808">Transferase</keyword>
<dbReference type="GO" id="GO:0031349">
    <property type="term" value="P:positive regulation of defense response"/>
    <property type="evidence" value="ECO:0007669"/>
    <property type="project" value="UniProtKB-ARBA"/>
</dbReference>
<keyword evidence="9" id="KW-0227">DNA damage</keyword>
<evidence type="ECO:0000256" key="15">
    <source>
        <dbReference type="ARBA" id="ARBA00023204"/>
    </source>
</evidence>
<dbReference type="AlphaFoldDB" id="A0AAV6MTS0"/>
<organism evidence="21 22">
    <name type="scientific">Cucurbita argyrosperma subsp. sororia</name>
    <dbReference type="NCBI Taxonomy" id="37648"/>
    <lineage>
        <taxon>Eukaryota</taxon>
        <taxon>Viridiplantae</taxon>
        <taxon>Streptophyta</taxon>
        <taxon>Embryophyta</taxon>
        <taxon>Tracheophyta</taxon>
        <taxon>Spermatophyta</taxon>
        <taxon>Magnoliopsida</taxon>
        <taxon>eudicotyledons</taxon>
        <taxon>Gunneridae</taxon>
        <taxon>Pentapetalae</taxon>
        <taxon>rosids</taxon>
        <taxon>fabids</taxon>
        <taxon>Cucurbitales</taxon>
        <taxon>Cucurbitaceae</taxon>
        <taxon>Cucurbiteae</taxon>
        <taxon>Cucurbita</taxon>
    </lineage>
</organism>
<keyword evidence="10" id="KW-0378">Hydrolase</keyword>
<evidence type="ECO:0000256" key="2">
    <source>
        <dbReference type="ARBA" id="ARBA00004123"/>
    </source>
</evidence>
<feature type="region of interest" description="Disordered" evidence="19">
    <location>
        <begin position="970"/>
        <end position="1124"/>
    </location>
</feature>
<evidence type="ECO:0000256" key="8">
    <source>
        <dbReference type="ARBA" id="ARBA00022759"/>
    </source>
</evidence>
<evidence type="ECO:0000256" key="19">
    <source>
        <dbReference type="SAM" id="MobiDB-lite"/>
    </source>
</evidence>
<dbReference type="GO" id="GO:0006281">
    <property type="term" value="P:DNA repair"/>
    <property type="evidence" value="ECO:0007669"/>
    <property type="project" value="UniProtKB-KW"/>
</dbReference>
<dbReference type="FunFam" id="3.30.559.10:FF:000015">
    <property type="entry name" value="Spermidine hydroxycinnamoyl transferase"/>
    <property type="match status" value="1"/>
</dbReference>
<evidence type="ECO:0000256" key="4">
    <source>
        <dbReference type="ARBA" id="ARBA00009861"/>
    </source>
</evidence>
<evidence type="ECO:0000256" key="7">
    <source>
        <dbReference type="ARBA" id="ARBA00022741"/>
    </source>
</evidence>
<dbReference type="EMBL" id="JAGKQH010000011">
    <property type="protein sequence ID" value="KAG6587399.1"/>
    <property type="molecule type" value="Genomic_DNA"/>
</dbReference>
<comment type="similarity">
    <text evidence="3">Belongs to the MORC ATPase protein family.</text>
</comment>
<dbReference type="GO" id="GO:0006325">
    <property type="term" value="P:chromatin organization"/>
    <property type="evidence" value="ECO:0007669"/>
    <property type="project" value="UniProtKB-KW"/>
</dbReference>
<keyword evidence="11" id="KW-0067">ATP-binding</keyword>
<evidence type="ECO:0000256" key="14">
    <source>
        <dbReference type="ARBA" id="ARBA00023158"/>
    </source>
</evidence>
<dbReference type="FunFam" id="3.30.565.10:FF:000075">
    <property type="entry name" value="MORC family CW-type zinc finger protein 4"/>
    <property type="match status" value="1"/>
</dbReference>
<protein>
    <submittedName>
        <fullName evidence="21">Protein MICRORCHIDIA 4</fullName>
    </submittedName>
</protein>
<comment type="similarity">
    <text evidence="4">Belongs to the plant acyltransferase family.</text>
</comment>
<dbReference type="GO" id="GO:0005634">
    <property type="term" value="C:nucleus"/>
    <property type="evidence" value="ECO:0007669"/>
    <property type="project" value="UniProtKB-SubCell"/>
</dbReference>
<evidence type="ECO:0000256" key="16">
    <source>
        <dbReference type="ARBA" id="ARBA00023242"/>
    </source>
</evidence>
<dbReference type="GO" id="GO:0016747">
    <property type="term" value="F:acyltransferase activity, transferring groups other than amino-acyl groups"/>
    <property type="evidence" value="ECO:0007669"/>
    <property type="project" value="UniProtKB-ARBA"/>
</dbReference>
<dbReference type="GO" id="GO:0016887">
    <property type="term" value="F:ATP hydrolysis activity"/>
    <property type="evidence" value="ECO:0007669"/>
    <property type="project" value="InterPro"/>
</dbReference>
<keyword evidence="22" id="KW-1185">Reference proteome</keyword>
<dbReference type="GO" id="GO:0004519">
    <property type="term" value="F:endonuclease activity"/>
    <property type="evidence" value="ECO:0007669"/>
    <property type="project" value="UniProtKB-KW"/>
</dbReference>
<evidence type="ECO:0000256" key="17">
    <source>
        <dbReference type="ARBA" id="ARBA00023315"/>
    </source>
</evidence>
<evidence type="ECO:0000256" key="11">
    <source>
        <dbReference type="ARBA" id="ARBA00022840"/>
    </source>
</evidence>
<dbReference type="PANTHER" id="PTHR23336">
    <property type="entry name" value="ZINC FINGER CW-TYPE COILED-COIL DOMAIN PROTEIN 3"/>
    <property type="match status" value="1"/>
</dbReference>
<evidence type="ECO:0000313" key="21">
    <source>
        <dbReference type="EMBL" id="KAG6587399.1"/>
    </source>
</evidence>
<feature type="compositionally biased region" description="Polar residues" evidence="19">
    <location>
        <begin position="1114"/>
        <end position="1124"/>
    </location>
</feature>
<feature type="compositionally biased region" description="Polar residues" evidence="19">
    <location>
        <begin position="1028"/>
        <end position="1037"/>
    </location>
</feature>
<dbReference type="Pfam" id="PF13589">
    <property type="entry name" value="HATPase_c_3"/>
    <property type="match status" value="1"/>
</dbReference>
<evidence type="ECO:0000256" key="13">
    <source>
        <dbReference type="ARBA" id="ARBA00022884"/>
    </source>
</evidence>
<keyword evidence="17" id="KW-0012">Acyltransferase</keyword>
<evidence type="ECO:0000259" key="20">
    <source>
        <dbReference type="Pfam" id="PF17942"/>
    </source>
</evidence>
<keyword evidence="12" id="KW-0156">Chromatin regulator</keyword>
<evidence type="ECO:0000256" key="9">
    <source>
        <dbReference type="ARBA" id="ARBA00022763"/>
    </source>
</evidence>
<dbReference type="Pfam" id="PF02458">
    <property type="entry name" value="Transferase"/>
    <property type="match status" value="1"/>
</dbReference>
<proteinExistence type="inferred from homology"/>
<name>A0AAV6MTS0_9ROSI</name>
<evidence type="ECO:0000256" key="6">
    <source>
        <dbReference type="ARBA" id="ARBA00022722"/>
    </source>
</evidence>
<comment type="subcellular location">
    <subcellularLocation>
        <location evidence="2">Nucleus</location>
    </subcellularLocation>
</comment>
<dbReference type="GO" id="GO:0005524">
    <property type="term" value="F:ATP binding"/>
    <property type="evidence" value="ECO:0007669"/>
    <property type="project" value="UniProtKB-KW"/>
</dbReference>
<evidence type="ECO:0000313" key="22">
    <source>
        <dbReference type="Proteomes" id="UP000685013"/>
    </source>
</evidence>
<dbReference type="InterPro" id="IPR041006">
    <property type="entry name" value="Morc_S5"/>
</dbReference>
<keyword evidence="13" id="KW-0694">RNA-binding</keyword>
<reference evidence="21 22" key="1">
    <citation type="journal article" date="2021" name="Hortic Res">
        <title>The domestication of Cucurbita argyrosperma as revealed by the genome of its wild relative.</title>
        <authorList>
            <person name="Barrera-Redondo J."/>
            <person name="Sanchez-de la Vega G."/>
            <person name="Aguirre-Liguori J.A."/>
            <person name="Castellanos-Morales G."/>
            <person name="Gutierrez-Guerrero Y.T."/>
            <person name="Aguirre-Dugua X."/>
            <person name="Aguirre-Planter E."/>
            <person name="Tenaillon M.I."/>
            <person name="Lira-Saade R."/>
            <person name="Eguiarte L.E."/>
        </authorList>
    </citation>
    <scope>NUCLEOTIDE SEQUENCE [LARGE SCALE GENOMIC DNA]</scope>
    <source>
        <strain evidence="21">JBR-2021</strain>
    </source>
</reference>
<dbReference type="GO" id="GO:0031047">
    <property type="term" value="P:regulatory ncRNA-mediated gene silencing"/>
    <property type="evidence" value="ECO:0007669"/>
    <property type="project" value="UniProtKB-KW"/>
</dbReference>
<keyword evidence="8" id="KW-0255">Endonuclease</keyword>
<feature type="coiled-coil region" evidence="18">
    <location>
        <begin position="1129"/>
        <end position="1226"/>
    </location>
</feature>
<evidence type="ECO:0000256" key="18">
    <source>
        <dbReference type="SAM" id="Coils"/>
    </source>
</evidence>
<feature type="compositionally biased region" description="Polar residues" evidence="19">
    <location>
        <begin position="1082"/>
        <end position="1101"/>
    </location>
</feature>
<evidence type="ECO:0000256" key="12">
    <source>
        <dbReference type="ARBA" id="ARBA00022853"/>
    </source>
</evidence>
<keyword evidence="16" id="KW-0539">Nucleus</keyword>
<dbReference type="Proteomes" id="UP000685013">
    <property type="component" value="Chromosome 11"/>
</dbReference>
<evidence type="ECO:0000256" key="5">
    <source>
        <dbReference type="ARBA" id="ARBA00022679"/>
    </source>
</evidence>
<dbReference type="Pfam" id="PF17942">
    <property type="entry name" value="Morc6_S5"/>
    <property type="match status" value="1"/>
</dbReference>
<dbReference type="InterPro" id="IPR045261">
    <property type="entry name" value="MORC_ATPase"/>
</dbReference>
<feature type="domain" description="Morc S5" evidence="20">
    <location>
        <begin position="809"/>
        <end position="953"/>
    </location>
</feature>
<feature type="non-terminal residue" evidence="21">
    <location>
        <position position="1"/>
    </location>
</feature>
<evidence type="ECO:0000256" key="3">
    <source>
        <dbReference type="ARBA" id="ARBA00007845"/>
    </source>
</evidence>
<keyword evidence="18" id="KW-0175">Coiled coil</keyword>
<accession>A0AAV6MTS0</accession>